<dbReference type="EMBL" id="CP029462">
    <property type="protein sequence ID" value="AXL20327.1"/>
    <property type="molecule type" value="Genomic_DNA"/>
</dbReference>
<organism evidence="1 2">
    <name type="scientific">Megasphaera stantonii</name>
    <dbReference type="NCBI Taxonomy" id="2144175"/>
    <lineage>
        <taxon>Bacteria</taxon>
        <taxon>Bacillati</taxon>
        <taxon>Bacillota</taxon>
        <taxon>Negativicutes</taxon>
        <taxon>Veillonellales</taxon>
        <taxon>Veillonellaceae</taxon>
        <taxon>Megasphaera</taxon>
    </lineage>
</organism>
<dbReference type="Proteomes" id="UP000254337">
    <property type="component" value="Chromosome"/>
</dbReference>
<proteinExistence type="predicted"/>
<evidence type="ECO:0000313" key="1">
    <source>
        <dbReference type="EMBL" id="AXL20327.1"/>
    </source>
</evidence>
<sequence>MRKIAECCIGARVPGYQRYGTPTVFVAEKASGYSGIYYAYCDICGGMFKFNRWYRRISLICPCCGRKHTGIGREIMFTTDDRSILPYRLYMTVIEFKDKIEVRLTYDGMRFDCEKEKIEWYKNVKEVFALNIKDERADWKQIVEGLVVGETAIGYYTDVKEMWQKTALSFFHYRRIIKSGNLTILLRKLRACINQHMVNKGYSRKAFYLQGNESCRLYGSVLAIARKVRFWDAPVMPYNGIGRLSFKEWKEYRLKEQHLPENWEIHVEKIMKKEGMSYQQAVLQVLGLPNTSFVRRNLTYENIFAFMHAYSLPTLAMANEASKTFISMEPPVDRRNIYWNIDTYKQKVMQICKFIRTFYAQYMSVMTWKHIAGKIDLYIDTLRLWECADKITKREFCKADVPLSHLHDWLSVAVARQDDREVIFCISEKLKQSLRKNINGYNFKCIERKSELKKAAIELKNCSVGYSRRIGSHVQIVVVVNKEGKLTAMLEVREHTICQAKLFANDEVYKNVSVNKACIAYARSAGLTCNTCDIEAMD</sequence>
<name>A0A346AWT4_9FIRM</name>
<evidence type="ECO:0000313" key="2">
    <source>
        <dbReference type="Proteomes" id="UP000254337"/>
    </source>
</evidence>
<dbReference type="OrthoDB" id="3036003at2"/>
<dbReference type="AlphaFoldDB" id="A0A346AWT4"/>
<protein>
    <recommendedName>
        <fullName evidence="3">PcfJ-like protein</fullName>
    </recommendedName>
</protein>
<evidence type="ECO:0008006" key="3">
    <source>
        <dbReference type="Google" id="ProtNLM"/>
    </source>
</evidence>
<reference evidence="1 2" key="1">
    <citation type="submission" date="2018-05" db="EMBL/GenBank/DDBJ databases">
        <title>Complete genome sequence of Megasphaera sp. AJH120T, isolated from the ceca of a chicken.</title>
        <authorList>
            <person name="Maki J."/>
            <person name="Looft T."/>
        </authorList>
    </citation>
    <scope>NUCLEOTIDE SEQUENCE [LARGE SCALE GENOMIC DNA]</scope>
    <source>
        <strain evidence="1 2">AJH120</strain>
    </source>
</reference>
<keyword evidence="2" id="KW-1185">Reference proteome</keyword>
<accession>A0A346AWT4</accession>
<dbReference type="KEGG" id="meg:DKB62_01365"/>
<dbReference type="RefSeq" id="WP_107195973.1">
    <property type="nucleotide sequence ID" value="NZ_CP029462.1"/>
</dbReference>
<gene>
    <name evidence="1" type="ORF">DKB62_01365</name>
</gene>